<reference evidence="1 2" key="1">
    <citation type="submission" date="2019-10" db="EMBL/GenBank/DDBJ databases">
        <authorList>
            <person name="Karimi E."/>
        </authorList>
    </citation>
    <scope>NUCLEOTIDE SEQUENCE [LARGE SCALE GENOMIC DNA]</scope>
    <source>
        <strain evidence="1">Aeromonas sp. 8C</strain>
    </source>
</reference>
<evidence type="ECO:0000313" key="1">
    <source>
        <dbReference type="EMBL" id="VXA88424.1"/>
    </source>
</evidence>
<proteinExistence type="predicted"/>
<accession>A0A653LAX8</accession>
<evidence type="ECO:0000313" key="2">
    <source>
        <dbReference type="Proteomes" id="UP000439123"/>
    </source>
</evidence>
<dbReference type="RefSeq" id="WP_159157865.1">
    <property type="nucleotide sequence ID" value="NZ_LR732798.1"/>
</dbReference>
<organism evidence="1 2">
    <name type="scientific">Aeromonas veronii</name>
    <dbReference type="NCBI Taxonomy" id="654"/>
    <lineage>
        <taxon>Bacteria</taxon>
        <taxon>Pseudomonadati</taxon>
        <taxon>Pseudomonadota</taxon>
        <taxon>Gammaproteobacteria</taxon>
        <taxon>Aeromonadales</taxon>
        <taxon>Aeromonadaceae</taxon>
        <taxon>Aeromonas</taxon>
    </lineage>
</organism>
<dbReference type="EMBL" id="CABWLC010000020">
    <property type="protein sequence ID" value="VXA88424.1"/>
    <property type="molecule type" value="Genomic_DNA"/>
</dbReference>
<protein>
    <submittedName>
        <fullName evidence="1">Uncharacterized protein</fullName>
    </submittedName>
</protein>
<dbReference type="AlphaFoldDB" id="A0A653LAX8"/>
<gene>
    <name evidence="1" type="ORF">AERO8C_70104</name>
</gene>
<sequence>MSAFFYNGIPNYYMQGFRAVRGTLDNLFNVLQAIEIVNCCQNYMIEPSDKDFDFDLAVFTGDYHRFLIKKEDGYFSMAIPFQVVIELGNVSFNSNFLSEKVGGQLISIFKNAIATVNDLHHSHDEVVLSLVDNFSLEFKDALNYYDAFTSLLADDHGYFRFDDDVEHENGHIHPRYHFDIFYKNTSSIKIGYVKHDRLDCFYSLVDKNIPKRYLAEASQLF</sequence>
<name>A0A653LAX8_AERVE</name>
<dbReference type="Proteomes" id="UP000439123">
    <property type="component" value="Unassembled WGS sequence"/>
</dbReference>